<reference evidence="2" key="1">
    <citation type="submission" date="2015-02" db="EMBL/GenBank/DDBJ databases">
        <title>Genome sequencing for Strongylocentrotus purpuratus.</title>
        <authorList>
            <person name="Murali S."/>
            <person name="Liu Y."/>
            <person name="Vee V."/>
            <person name="English A."/>
            <person name="Wang M."/>
            <person name="Skinner E."/>
            <person name="Han Y."/>
            <person name="Muzny D.M."/>
            <person name="Worley K.C."/>
            <person name="Gibbs R.A."/>
        </authorList>
    </citation>
    <scope>NUCLEOTIDE SEQUENCE</scope>
</reference>
<evidence type="ECO:0000313" key="1">
    <source>
        <dbReference type="EnsemblMetazoa" id="XP_030850927"/>
    </source>
</evidence>
<dbReference type="GeneID" id="105445551"/>
<name>A0A7M7T3D3_STRPU</name>
<protein>
    <submittedName>
        <fullName evidence="1">Uncharacterized protein</fullName>
    </submittedName>
</protein>
<keyword evidence="2" id="KW-1185">Reference proteome</keyword>
<dbReference type="InParanoid" id="A0A7M7T3D3"/>
<dbReference type="SUPFAM" id="SSF52047">
    <property type="entry name" value="RNI-like"/>
    <property type="match status" value="1"/>
</dbReference>
<dbReference type="InterPro" id="IPR032675">
    <property type="entry name" value="LRR_dom_sf"/>
</dbReference>
<organism evidence="1 2">
    <name type="scientific">Strongylocentrotus purpuratus</name>
    <name type="common">Purple sea urchin</name>
    <dbReference type="NCBI Taxonomy" id="7668"/>
    <lineage>
        <taxon>Eukaryota</taxon>
        <taxon>Metazoa</taxon>
        <taxon>Echinodermata</taxon>
        <taxon>Eleutherozoa</taxon>
        <taxon>Echinozoa</taxon>
        <taxon>Echinoidea</taxon>
        <taxon>Euechinoidea</taxon>
        <taxon>Echinacea</taxon>
        <taxon>Camarodonta</taxon>
        <taxon>Echinidea</taxon>
        <taxon>Strongylocentrotidae</taxon>
        <taxon>Strongylocentrotus</taxon>
    </lineage>
</organism>
<dbReference type="Gene3D" id="3.80.10.10">
    <property type="entry name" value="Ribonuclease Inhibitor"/>
    <property type="match status" value="1"/>
</dbReference>
<dbReference type="PANTHER" id="PTHR24407:SF14">
    <property type="entry name" value="SIR2-LIKE DOMAIN-CONTAINING PROTEIN"/>
    <property type="match status" value="1"/>
</dbReference>
<dbReference type="PANTHER" id="PTHR24407">
    <property type="entry name" value="PROTEIN KINASE DOMAIN-CONTAINING PROTEIN"/>
    <property type="match status" value="1"/>
</dbReference>
<sequence length="430" mass="48542">MTHLKDLTLRGQYHDDFYSTSSSMASSSKIETLEIYSADLPERHLSESHFSERHLSERPSASRDLAQFICKMTHLKNLTIKGPYHDDFYLTASSMVSSAKIETLKFLLDLFESRSASRALVQFICKMTHLKKLTLHGQYHDALYSTVSSMALSVKIENLDIDSVDLNERPFASRDLAQFICKMTHLKNLTLGGQYHYAFYSTSSLKASSAKIETLEIYSADLIERPLASRDLAQFICKMTHLKNLTLKSQYHDDFYSTSSSMASSAKSCNTSPTLTELTVEDDTLEGWQDCGSVFDNVKRVTIQVRSTINCDVIQRIHLPGATELTIQADVYAPQPAGFHEEPTSLPNALLMISPQLVKVTFSDLDIGNSNMELILQTFRSPHNLKHLKIIRFIRCGSDEGVDDVILACNKDQVMEVEVERGKPRRLLFD</sequence>
<dbReference type="Proteomes" id="UP000007110">
    <property type="component" value="Unassembled WGS sequence"/>
</dbReference>
<dbReference type="RefSeq" id="XP_030850927.1">
    <property type="nucleotide sequence ID" value="XM_030995067.1"/>
</dbReference>
<dbReference type="EnsemblMetazoa" id="XM_030995067">
    <property type="protein sequence ID" value="XP_030850927"/>
    <property type="gene ID" value="LOC105445551"/>
</dbReference>
<dbReference type="AlphaFoldDB" id="A0A7M7T3D3"/>
<evidence type="ECO:0000313" key="2">
    <source>
        <dbReference type="Proteomes" id="UP000007110"/>
    </source>
</evidence>
<accession>A0A7M7T3D3</accession>
<dbReference type="KEGG" id="spu:105445551"/>
<reference evidence="1" key="2">
    <citation type="submission" date="2021-01" db="UniProtKB">
        <authorList>
            <consortium name="EnsemblMetazoa"/>
        </authorList>
    </citation>
    <scope>IDENTIFICATION</scope>
</reference>
<proteinExistence type="predicted"/>